<accession>A0A6A6XFR4</accession>
<keyword evidence="3" id="KW-1185">Reference proteome</keyword>
<feature type="region of interest" description="Disordered" evidence="1">
    <location>
        <begin position="27"/>
        <end position="53"/>
    </location>
</feature>
<sequence length="124" mass="14071">MHIRPSTHCNRFHSIVSPILLGIHPQPILSTKRRRRSPPLPNQLPNPGFPTIHPSIHLRDHPWRKEIRLHPIPSIHAVQPSIQIPRSRPKANKADEEKRWSPAGVLKRAGYLKGYKSCSAVPAP</sequence>
<protein>
    <submittedName>
        <fullName evidence="2">Uncharacterized protein</fullName>
    </submittedName>
</protein>
<proteinExistence type="predicted"/>
<reference evidence="2" key="1">
    <citation type="journal article" date="2020" name="Stud. Mycol.">
        <title>101 Dothideomycetes genomes: a test case for predicting lifestyles and emergence of pathogens.</title>
        <authorList>
            <person name="Haridas S."/>
            <person name="Albert R."/>
            <person name="Binder M."/>
            <person name="Bloem J."/>
            <person name="Labutti K."/>
            <person name="Salamov A."/>
            <person name="Andreopoulos B."/>
            <person name="Baker S."/>
            <person name="Barry K."/>
            <person name="Bills G."/>
            <person name="Bluhm B."/>
            <person name="Cannon C."/>
            <person name="Castanera R."/>
            <person name="Culley D."/>
            <person name="Daum C."/>
            <person name="Ezra D."/>
            <person name="Gonzalez J."/>
            <person name="Henrissat B."/>
            <person name="Kuo A."/>
            <person name="Liang C."/>
            <person name="Lipzen A."/>
            <person name="Lutzoni F."/>
            <person name="Magnuson J."/>
            <person name="Mondo S."/>
            <person name="Nolan M."/>
            <person name="Ohm R."/>
            <person name="Pangilinan J."/>
            <person name="Park H.-J."/>
            <person name="Ramirez L."/>
            <person name="Alfaro M."/>
            <person name="Sun H."/>
            <person name="Tritt A."/>
            <person name="Yoshinaga Y."/>
            <person name="Zwiers L.-H."/>
            <person name="Turgeon B."/>
            <person name="Goodwin S."/>
            <person name="Spatafora J."/>
            <person name="Crous P."/>
            <person name="Grigoriev I."/>
        </authorList>
    </citation>
    <scope>NUCLEOTIDE SEQUENCE</scope>
    <source>
        <strain evidence="2">CBS 109.77</strain>
    </source>
</reference>
<dbReference type="EMBL" id="MU001873">
    <property type="protein sequence ID" value="KAF2794974.1"/>
    <property type="molecule type" value="Genomic_DNA"/>
</dbReference>
<gene>
    <name evidence="2" type="ORF">K505DRAFT_19216</name>
</gene>
<evidence type="ECO:0000313" key="3">
    <source>
        <dbReference type="Proteomes" id="UP000799757"/>
    </source>
</evidence>
<evidence type="ECO:0000256" key="1">
    <source>
        <dbReference type="SAM" id="MobiDB-lite"/>
    </source>
</evidence>
<dbReference type="AlphaFoldDB" id="A0A6A6XFR4"/>
<dbReference type="Proteomes" id="UP000799757">
    <property type="component" value="Unassembled WGS sequence"/>
</dbReference>
<evidence type="ECO:0000313" key="2">
    <source>
        <dbReference type="EMBL" id="KAF2794974.1"/>
    </source>
</evidence>
<organism evidence="2 3">
    <name type="scientific">Melanomma pulvis-pyrius CBS 109.77</name>
    <dbReference type="NCBI Taxonomy" id="1314802"/>
    <lineage>
        <taxon>Eukaryota</taxon>
        <taxon>Fungi</taxon>
        <taxon>Dikarya</taxon>
        <taxon>Ascomycota</taxon>
        <taxon>Pezizomycotina</taxon>
        <taxon>Dothideomycetes</taxon>
        <taxon>Pleosporomycetidae</taxon>
        <taxon>Pleosporales</taxon>
        <taxon>Melanommataceae</taxon>
        <taxon>Melanomma</taxon>
    </lineage>
</organism>
<name>A0A6A6XFR4_9PLEO</name>
<feature type="compositionally biased region" description="Pro residues" evidence="1">
    <location>
        <begin position="38"/>
        <end position="48"/>
    </location>
</feature>
<feature type="region of interest" description="Disordered" evidence="1">
    <location>
        <begin position="78"/>
        <end position="100"/>
    </location>
</feature>